<dbReference type="EMBL" id="MIPY01000008">
    <property type="protein sequence ID" value="OES33836.1"/>
    <property type="molecule type" value="Genomic_DNA"/>
</dbReference>
<gene>
    <name evidence="1" type="ORF">BFV95_1481</name>
</gene>
<dbReference type="AlphaFoldDB" id="A0AB36FY11"/>
<evidence type="ECO:0000313" key="2">
    <source>
        <dbReference type="Proteomes" id="UP000095392"/>
    </source>
</evidence>
<protein>
    <submittedName>
        <fullName evidence="1">Uncharacterized protein</fullName>
    </submittedName>
</protein>
<reference evidence="1 2" key="1">
    <citation type="submission" date="2016-09" db="EMBL/GenBank/DDBJ databases">
        <title>Draft Genome Sequence of four Alteromonas macleodii strains isolated from copper coupons and grown long-term at elevated copper levels.</title>
        <authorList>
            <person name="Cusick K."/>
            <person name="Dale J."/>
            <person name="Little B."/>
            <person name="Biffinger J."/>
        </authorList>
    </citation>
    <scope>NUCLEOTIDE SEQUENCE [LARGE SCALE GENOMIC DNA]</scope>
    <source>
        <strain evidence="1 2">KCP01</strain>
    </source>
</reference>
<accession>A0AB36FY11</accession>
<comment type="caution">
    <text evidence="1">The sequence shown here is derived from an EMBL/GenBank/DDBJ whole genome shotgun (WGS) entry which is preliminary data.</text>
</comment>
<name>A0AB36FY11_ALTMA</name>
<evidence type="ECO:0000313" key="1">
    <source>
        <dbReference type="EMBL" id="OES33836.1"/>
    </source>
</evidence>
<dbReference type="Proteomes" id="UP000095392">
    <property type="component" value="Unassembled WGS sequence"/>
</dbReference>
<sequence length="38" mass="4468">MLFALFIYTLSSLLLFSFCEIARKRLSQKQKTEALLPF</sequence>
<organism evidence="1 2">
    <name type="scientific">Alteromonas macleodii</name>
    <name type="common">Pseudoalteromonas macleodii</name>
    <dbReference type="NCBI Taxonomy" id="28108"/>
    <lineage>
        <taxon>Bacteria</taxon>
        <taxon>Pseudomonadati</taxon>
        <taxon>Pseudomonadota</taxon>
        <taxon>Gammaproteobacteria</taxon>
        <taxon>Alteromonadales</taxon>
        <taxon>Alteromonadaceae</taxon>
        <taxon>Alteromonas/Salinimonas group</taxon>
        <taxon>Alteromonas</taxon>
    </lineage>
</organism>
<keyword evidence="2" id="KW-1185">Reference proteome</keyword>
<proteinExistence type="predicted"/>